<protein>
    <submittedName>
        <fullName evidence="2">Uncharacterized protein</fullName>
    </submittedName>
</protein>
<dbReference type="AlphaFoldDB" id="A0A392U621"/>
<comment type="caution">
    <text evidence="2">The sequence shown here is derived from an EMBL/GenBank/DDBJ whole genome shotgun (WGS) entry which is preliminary data.</text>
</comment>
<feature type="compositionally biased region" description="Gly residues" evidence="1">
    <location>
        <begin position="1"/>
        <end position="13"/>
    </location>
</feature>
<dbReference type="Proteomes" id="UP000265520">
    <property type="component" value="Unassembled WGS sequence"/>
</dbReference>
<name>A0A392U621_9FABA</name>
<organism evidence="2 3">
    <name type="scientific">Trifolium medium</name>
    <dbReference type="NCBI Taxonomy" id="97028"/>
    <lineage>
        <taxon>Eukaryota</taxon>
        <taxon>Viridiplantae</taxon>
        <taxon>Streptophyta</taxon>
        <taxon>Embryophyta</taxon>
        <taxon>Tracheophyta</taxon>
        <taxon>Spermatophyta</taxon>
        <taxon>Magnoliopsida</taxon>
        <taxon>eudicotyledons</taxon>
        <taxon>Gunneridae</taxon>
        <taxon>Pentapetalae</taxon>
        <taxon>rosids</taxon>
        <taxon>fabids</taxon>
        <taxon>Fabales</taxon>
        <taxon>Fabaceae</taxon>
        <taxon>Papilionoideae</taxon>
        <taxon>50 kb inversion clade</taxon>
        <taxon>NPAAA clade</taxon>
        <taxon>Hologalegina</taxon>
        <taxon>IRL clade</taxon>
        <taxon>Trifolieae</taxon>
        <taxon>Trifolium</taxon>
    </lineage>
</organism>
<evidence type="ECO:0000313" key="2">
    <source>
        <dbReference type="EMBL" id="MCI68227.1"/>
    </source>
</evidence>
<accession>A0A392U621</accession>
<dbReference type="EMBL" id="LXQA010732813">
    <property type="protein sequence ID" value="MCI68227.1"/>
    <property type="molecule type" value="Genomic_DNA"/>
</dbReference>
<evidence type="ECO:0000313" key="3">
    <source>
        <dbReference type="Proteomes" id="UP000265520"/>
    </source>
</evidence>
<proteinExistence type="predicted"/>
<keyword evidence="3" id="KW-1185">Reference proteome</keyword>
<evidence type="ECO:0000256" key="1">
    <source>
        <dbReference type="SAM" id="MobiDB-lite"/>
    </source>
</evidence>
<sequence length="35" mass="3230">MNGGFGGGRGGVEVSGVSDEGGDGDCDGNKIDSGA</sequence>
<feature type="region of interest" description="Disordered" evidence="1">
    <location>
        <begin position="1"/>
        <end position="35"/>
    </location>
</feature>
<reference evidence="2 3" key="1">
    <citation type="journal article" date="2018" name="Front. Plant Sci.">
        <title>Red Clover (Trifolium pratense) and Zigzag Clover (T. medium) - A Picture of Genomic Similarities and Differences.</title>
        <authorList>
            <person name="Dluhosova J."/>
            <person name="Istvanek J."/>
            <person name="Nedelnik J."/>
            <person name="Repkova J."/>
        </authorList>
    </citation>
    <scope>NUCLEOTIDE SEQUENCE [LARGE SCALE GENOMIC DNA]</scope>
    <source>
        <strain evidence="3">cv. 10/8</strain>
        <tissue evidence="2">Leaf</tissue>
    </source>
</reference>